<dbReference type="Proteomes" id="UP000008281">
    <property type="component" value="Unassembled WGS sequence"/>
</dbReference>
<dbReference type="SUPFAM" id="SSF48619">
    <property type="entry name" value="Phospholipase A2, PLA2"/>
    <property type="match status" value="1"/>
</dbReference>
<evidence type="ECO:0000256" key="1">
    <source>
        <dbReference type="SAM" id="Phobius"/>
    </source>
</evidence>
<dbReference type="OMA" id="YLQIHTV"/>
<dbReference type="InterPro" id="IPR036444">
    <property type="entry name" value="PLipase_A2_dom_sf"/>
</dbReference>
<organism evidence="4">
    <name type="scientific">Caenorhabditis remanei</name>
    <name type="common">Caenorhabditis vulgaris</name>
    <dbReference type="NCBI Taxonomy" id="31234"/>
    <lineage>
        <taxon>Eukaryota</taxon>
        <taxon>Metazoa</taxon>
        <taxon>Ecdysozoa</taxon>
        <taxon>Nematoda</taxon>
        <taxon>Chromadorea</taxon>
        <taxon>Rhabditida</taxon>
        <taxon>Rhabditina</taxon>
        <taxon>Rhabditomorpha</taxon>
        <taxon>Rhabditoidea</taxon>
        <taxon>Rhabditidae</taxon>
        <taxon>Peloderinae</taxon>
        <taxon>Caenorhabditis</taxon>
    </lineage>
</organism>
<dbReference type="GO" id="GO:0050482">
    <property type="term" value="P:arachidonate secretion"/>
    <property type="evidence" value="ECO:0007669"/>
    <property type="project" value="InterPro"/>
</dbReference>
<dbReference type="HOGENOM" id="CLU_925108_0_0_1"/>
<reference evidence="3" key="1">
    <citation type="submission" date="2007-07" db="EMBL/GenBank/DDBJ databases">
        <title>PCAP assembly of the Caenorhabditis remanei genome.</title>
        <authorList>
            <consortium name="The Caenorhabditis remanei Sequencing Consortium"/>
            <person name="Wilson R.K."/>
        </authorList>
    </citation>
    <scope>NUCLEOTIDE SEQUENCE [LARGE SCALE GENOMIC DNA]</scope>
    <source>
        <strain evidence="3">PB4641</strain>
    </source>
</reference>
<proteinExistence type="predicted"/>
<protein>
    <submittedName>
        <fullName evidence="3">Uncharacterized protein</fullName>
    </submittedName>
</protein>
<name>E3LGQ4_CAERE</name>
<feature type="transmembrane region" description="Helical" evidence="1">
    <location>
        <begin position="270"/>
        <end position="291"/>
    </location>
</feature>
<dbReference type="eggNOG" id="ENOG502SUNX">
    <property type="taxonomic scope" value="Eukaryota"/>
</dbReference>
<feature type="chain" id="PRO_5003174678" evidence="2">
    <location>
        <begin position="27"/>
        <end position="326"/>
    </location>
</feature>
<dbReference type="PANTHER" id="PTHR34228">
    <property type="entry name" value="PROTEIN CBG09474-RELATED"/>
    <property type="match status" value="1"/>
</dbReference>
<dbReference type="GO" id="GO:0006644">
    <property type="term" value="P:phospholipid metabolic process"/>
    <property type="evidence" value="ECO:0007669"/>
    <property type="project" value="InterPro"/>
</dbReference>
<evidence type="ECO:0000313" key="4">
    <source>
        <dbReference type="Proteomes" id="UP000008281"/>
    </source>
</evidence>
<evidence type="ECO:0000256" key="2">
    <source>
        <dbReference type="SAM" id="SignalP"/>
    </source>
</evidence>
<accession>E3LGQ4</accession>
<keyword evidence="2" id="KW-0732">Signal</keyword>
<dbReference type="InParanoid" id="E3LGQ4"/>
<dbReference type="EMBL" id="DS268408">
    <property type="protein sequence ID" value="EFO85877.1"/>
    <property type="molecule type" value="Genomic_DNA"/>
</dbReference>
<sequence>MNAIPGRTDMSVTLLLLFLTLPMVSSHELRRRRSVAPFLGSGGSNSKAMLIPKNLWHCGSDGFTSDYSYSVVEESCPTLAGKTLLYLHDESADLLTAAINHCCAIHDDCYGQQFPREMCDQDFCKCTKDVTRLPTAESTRCRPFMEKEACLAIEFGGFFAYLFSNYSDPSSPSNNDLVVLDNTPESDYMNLYSMCPFANITLASCAVNFNLCSSVHSVDFCAADLCHCTMDAADTDVLHNDTCLPAVTHTCRAVLSHSSRVLASQNTRNLFIIVLSVLTIVSLGFVGIYMFTKSKGSSKMMEEGKYLQIHTVESARSVNPLLTNTD</sequence>
<dbReference type="STRING" id="31234.E3LGQ4"/>
<dbReference type="InterPro" id="IPR053322">
    <property type="entry name" value="PLA2-like"/>
</dbReference>
<keyword evidence="1" id="KW-1133">Transmembrane helix</keyword>
<dbReference type="FunCoup" id="E3LGQ4">
    <property type="interactions" value="378"/>
</dbReference>
<dbReference type="GO" id="GO:0004623">
    <property type="term" value="F:phospholipase A2 activity"/>
    <property type="evidence" value="ECO:0007669"/>
    <property type="project" value="InterPro"/>
</dbReference>
<gene>
    <name evidence="3" type="ORF">CRE_01996</name>
</gene>
<keyword evidence="4" id="KW-1185">Reference proteome</keyword>
<feature type="signal peptide" evidence="2">
    <location>
        <begin position="1"/>
        <end position="26"/>
    </location>
</feature>
<keyword evidence="1" id="KW-0472">Membrane</keyword>
<evidence type="ECO:0000313" key="3">
    <source>
        <dbReference type="EMBL" id="EFO85877.1"/>
    </source>
</evidence>
<dbReference type="OrthoDB" id="5869656at2759"/>
<dbReference type="AlphaFoldDB" id="E3LGQ4"/>
<keyword evidence="1" id="KW-0812">Transmembrane</keyword>
<dbReference type="PANTHER" id="PTHR34228:SF6">
    <property type="entry name" value="PHOSPHOLIPASE A2"/>
    <property type="match status" value="1"/>
</dbReference>